<organism evidence="6 7">
    <name type="scientific">Oedothorax gibbosus</name>
    <dbReference type="NCBI Taxonomy" id="931172"/>
    <lineage>
        <taxon>Eukaryota</taxon>
        <taxon>Metazoa</taxon>
        <taxon>Ecdysozoa</taxon>
        <taxon>Arthropoda</taxon>
        <taxon>Chelicerata</taxon>
        <taxon>Arachnida</taxon>
        <taxon>Araneae</taxon>
        <taxon>Araneomorphae</taxon>
        <taxon>Entelegynae</taxon>
        <taxon>Araneoidea</taxon>
        <taxon>Linyphiidae</taxon>
        <taxon>Erigoninae</taxon>
        <taxon>Oedothorax</taxon>
    </lineage>
</organism>
<evidence type="ECO:0000313" key="6">
    <source>
        <dbReference type="EMBL" id="KAG8199756.1"/>
    </source>
</evidence>
<protein>
    <recommendedName>
        <fullName evidence="5">Carboxylesterase type B domain-containing protein</fullName>
    </recommendedName>
</protein>
<gene>
    <name evidence="6" type="ORF">JTE90_000849</name>
</gene>
<dbReference type="InterPro" id="IPR002018">
    <property type="entry name" value="CarbesteraseB"/>
</dbReference>
<proteinExistence type="inferred from homology"/>
<feature type="transmembrane region" description="Helical" evidence="4">
    <location>
        <begin position="533"/>
        <end position="557"/>
    </location>
</feature>
<keyword evidence="4" id="KW-0472">Membrane</keyword>
<feature type="domain" description="Carboxylesterase type B" evidence="5">
    <location>
        <begin position="1"/>
        <end position="427"/>
    </location>
</feature>
<evidence type="ECO:0000256" key="4">
    <source>
        <dbReference type="SAM" id="Phobius"/>
    </source>
</evidence>
<keyword evidence="2" id="KW-0325">Glycoprotein</keyword>
<feature type="compositionally biased region" description="Low complexity" evidence="3">
    <location>
        <begin position="471"/>
        <end position="489"/>
    </location>
</feature>
<dbReference type="Pfam" id="PF00135">
    <property type="entry name" value="COesterase"/>
    <property type="match status" value="1"/>
</dbReference>
<dbReference type="EMBL" id="JAFNEN010000024">
    <property type="protein sequence ID" value="KAG8199756.1"/>
    <property type="molecule type" value="Genomic_DNA"/>
</dbReference>
<dbReference type="PANTHER" id="PTHR43903">
    <property type="entry name" value="NEUROLIGIN"/>
    <property type="match status" value="1"/>
</dbReference>
<evidence type="ECO:0000256" key="3">
    <source>
        <dbReference type="SAM" id="MobiDB-lite"/>
    </source>
</evidence>
<keyword evidence="4" id="KW-0812">Transmembrane</keyword>
<feature type="region of interest" description="Disordered" evidence="3">
    <location>
        <begin position="449"/>
        <end position="490"/>
    </location>
</feature>
<evidence type="ECO:0000256" key="2">
    <source>
        <dbReference type="ARBA" id="ARBA00023180"/>
    </source>
</evidence>
<dbReference type="AlphaFoldDB" id="A0AAV6VVE0"/>
<name>A0AAV6VVE0_9ARAC</name>
<dbReference type="InterPro" id="IPR029058">
    <property type="entry name" value="AB_hydrolase_fold"/>
</dbReference>
<comment type="caution">
    <text evidence="6">The sequence shown here is derived from an EMBL/GenBank/DDBJ whole genome shotgun (WGS) entry which is preliminary data.</text>
</comment>
<sequence length="574" mass="64455">MVFIHGESYDWNSGNPYDGSVMASLGNVIVITINFRLGIFGFLPAVDGSSRGNYGIMDQVAALHWIQENVAEFGGDPKNVTIFGHGHGAACVNLLMLTPLTRGLFQRAIMQSGSALSPWAIARNSLVYTRQIAQHLKCPTDESAVLVECLRQRPVEDILDVPLSVPDHLSAFGPTIDGVVVAGEPSERMETHTDFFGQYDLMFGISRIESYDQFSSEEDRMGIDVSRRDRLLRTLVRNLFTYHLQEIFLTVVNEYTDWSKPDQHPVNVMESTVDAMSDALVIAPLVRTGNYHSRVRYPRRPKTYQYVFTHTSENGGFTQRLGTVHGEDLPYIFGAPLVNALSHFPRNFTKSEASLSEAVILFWTNFAKSGEPNEPQYDDINPHTEKSKVKPEKLWWPQYNDTHQNYLSIGLKPKLRNHYHAHRLSFWLNLIPTLHRAAASETTTTHHLLEDHDNPHTYDGIVRTRNPGDVMTTPPTTTTTPTTMPTSTMQDTNQGAYATLIILEERPTASTKATMNISGSLAMIFQQGVYSTALTVTIGIGCSLLLLNIIIFAGVYLNRERTMQHHHGDYKERS</sequence>
<evidence type="ECO:0000259" key="5">
    <source>
        <dbReference type="Pfam" id="PF00135"/>
    </source>
</evidence>
<dbReference type="Gene3D" id="3.40.50.1820">
    <property type="entry name" value="alpha/beta hydrolase"/>
    <property type="match status" value="1"/>
</dbReference>
<accession>A0AAV6VVE0</accession>
<reference evidence="6 7" key="1">
    <citation type="journal article" date="2022" name="Nat. Ecol. Evol.">
        <title>A masculinizing supergene underlies an exaggerated male reproductive morph in a spider.</title>
        <authorList>
            <person name="Hendrickx F."/>
            <person name="De Corte Z."/>
            <person name="Sonet G."/>
            <person name="Van Belleghem S.M."/>
            <person name="Kostlbacher S."/>
            <person name="Vangestel C."/>
        </authorList>
    </citation>
    <scope>NUCLEOTIDE SEQUENCE [LARGE SCALE GENOMIC DNA]</scope>
    <source>
        <strain evidence="6">W744_W776</strain>
    </source>
</reference>
<evidence type="ECO:0000256" key="1">
    <source>
        <dbReference type="ARBA" id="ARBA00005964"/>
    </source>
</evidence>
<keyword evidence="7" id="KW-1185">Reference proteome</keyword>
<comment type="similarity">
    <text evidence="1">Belongs to the type-B carboxylesterase/lipase family.</text>
</comment>
<keyword evidence="4" id="KW-1133">Transmembrane helix</keyword>
<dbReference type="SUPFAM" id="SSF53474">
    <property type="entry name" value="alpha/beta-Hydrolases"/>
    <property type="match status" value="1"/>
</dbReference>
<dbReference type="Proteomes" id="UP000827092">
    <property type="component" value="Unassembled WGS sequence"/>
</dbReference>
<evidence type="ECO:0000313" key="7">
    <source>
        <dbReference type="Proteomes" id="UP000827092"/>
    </source>
</evidence>
<dbReference type="InterPro" id="IPR051093">
    <property type="entry name" value="Neuroligin/BSAL"/>
</dbReference>